<proteinExistence type="predicted"/>
<gene>
    <name evidence="1" type="ORF">HXO88_08625</name>
</gene>
<comment type="caution">
    <text evidence="1">The sequence shown here is derived from an EMBL/GenBank/DDBJ whole genome shotgun (WGS) entry which is preliminary data.</text>
</comment>
<dbReference type="AlphaFoldDB" id="A0A930RD09"/>
<organism evidence="1 2">
    <name type="scientific">Streptococcus intermedius</name>
    <dbReference type="NCBI Taxonomy" id="1338"/>
    <lineage>
        <taxon>Bacteria</taxon>
        <taxon>Bacillati</taxon>
        <taxon>Bacillota</taxon>
        <taxon>Bacilli</taxon>
        <taxon>Lactobacillales</taxon>
        <taxon>Streptococcaceae</taxon>
        <taxon>Streptococcus</taxon>
        <taxon>Streptococcus anginosus group</taxon>
    </lineage>
</organism>
<evidence type="ECO:0000313" key="1">
    <source>
        <dbReference type="EMBL" id="MBF1713769.1"/>
    </source>
</evidence>
<dbReference type="EMBL" id="JABZYP010000048">
    <property type="protein sequence ID" value="MBF1713769.1"/>
    <property type="molecule type" value="Genomic_DNA"/>
</dbReference>
<evidence type="ECO:0000313" key="2">
    <source>
        <dbReference type="Proteomes" id="UP000721045"/>
    </source>
</evidence>
<reference evidence="1" key="1">
    <citation type="submission" date="2020-04" db="EMBL/GenBank/DDBJ databases">
        <title>Deep metagenomics examines the oral microbiome during advanced dental caries in children, revealing novel taxa and co-occurrences with host molecules.</title>
        <authorList>
            <person name="Baker J.L."/>
            <person name="Morton J.T."/>
            <person name="Dinis M."/>
            <person name="Alvarez R."/>
            <person name="Tran N.C."/>
            <person name="Knight R."/>
            <person name="Edlund A."/>
        </authorList>
    </citation>
    <scope>NUCLEOTIDE SEQUENCE</scope>
    <source>
        <strain evidence="1">JCVI_23_bin.22</strain>
    </source>
</reference>
<protein>
    <submittedName>
        <fullName evidence="1">Uncharacterized protein</fullName>
    </submittedName>
</protein>
<dbReference type="Proteomes" id="UP000721045">
    <property type="component" value="Unassembled WGS sequence"/>
</dbReference>
<sequence>MGKKGIDIKGWNEVVTDAHLKTEKTKIITVKVTKTSLTRLKKIEELQDKAKQILTSYKAYKTDRIKAMKAVGEKIVADDKTFAGKINQNSTRIIFK</sequence>
<accession>A0A930RD09</accession>
<name>A0A930RD09_STRIT</name>